<protein>
    <submittedName>
        <fullName evidence="2">Uncharacterized protein</fullName>
    </submittedName>
</protein>
<dbReference type="Proteomes" id="UP001432027">
    <property type="component" value="Unassembled WGS sequence"/>
</dbReference>
<accession>A0AAV5SI34</accession>
<evidence type="ECO:0000313" key="2">
    <source>
        <dbReference type="EMBL" id="GMS79830.1"/>
    </source>
</evidence>
<proteinExistence type="predicted"/>
<reference evidence="2" key="1">
    <citation type="submission" date="2023-10" db="EMBL/GenBank/DDBJ databases">
        <title>Genome assembly of Pristionchus species.</title>
        <authorList>
            <person name="Yoshida K."/>
            <person name="Sommer R.J."/>
        </authorList>
    </citation>
    <scope>NUCLEOTIDE SEQUENCE</scope>
    <source>
        <strain evidence="2">RS0144</strain>
    </source>
</reference>
<organism evidence="2 3">
    <name type="scientific">Pristionchus entomophagus</name>
    <dbReference type="NCBI Taxonomy" id="358040"/>
    <lineage>
        <taxon>Eukaryota</taxon>
        <taxon>Metazoa</taxon>
        <taxon>Ecdysozoa</taxon>
        <taxon>Nematoda</taxon>
        <taxon>Chromadorea</taxon>
        <taxon>Rhabditida</taxon>
        <taxon>Rhabditina</taxon>
        <taxon>Diplogasteromorpha</taxon>
        <taxon>Diplogasteroidea</taxon>
        <taxon>Neodiplogasteridae</taxon>
        <taxon>Pristionchus</taxon>
    </lineage>
</organism>
<dbReference type="EMBL" id="BTSX01000001">
    <property type="protein sequence ID" value="GMS79830.1"/>
    <property type="molecule type" value="Genomic_DNA"/>
</dbReference>
<dbReference type="AlphaFoldDB" id="A0AAV5SI34"/>
<comment type="caution">
    <text evidence="2">The sequence shown here is derived from an EMBL/GenBank/DDBJ whole genome shotgun (WGS) entry which is preliminary data.</text>
</comment>
<evidence type="ECO:0000256" key="1">
    <source>
        <dbReference type="SAM" id="SignalP"/>
    </source>
</evidence>
<feature type="non-terminal residue" evidence="2">
    <location>
        <position position="236"/>
    </location>
</feature>
<keyword evidence="3" id="KW-1185">Reference proteome</keyword>
<evidence type="ECO:0000313" key="3">
    <source>
        <dbReference type="Proteomes" id="UP001432027"/>
    </source>
</evidence>
<feature type="non-terminal residue" evidence="2">
    <location>
        <position position="1"/>
    </location>
</feature>
<feature type="signal peptide" evidence="1">
    <location>
        <begin position="1"/>
        <end position="15"/>
    </location>
</feature>
<gene>
    <name evidence="2" type="ORF">PENTCL1PPCAC_2005</name>
</gene>
<feature type="chain" id="PRO_5043786630" evidence="1">
    <location>
        <begin position="16"/>
        <end position="236"/>
    </location>
</feature>
<name>A0AAV5SI34_9BILA</name>
<sequence length="236" mass="24522">LLLFLTVSLVARVSAFPFEITPQPQLFPIPDPTPAEPCGLASRVCIAGSDCASGFCNIAPLATTGCCQDTQWPVPGPQPTPPPFEPSACPVSVPLCITDMDCGFSGYCNHTTGNNNFFGCCQFGPAPSESPFPFPAPGPAPFPFPSDSPFPFPSDSPFPAPVTVPAPAPEVCPAWVALCISDGDCGGGEACSHLASNSDVFGCCHPMDDGLPTSVVPFVPPVEQPRCIVELSETHL</sequence>
<keyword evidence="1" id="KW-0732">Signal</keyword>